<dbReference type="AlphaFoldDB" id="A0A2G9YV92"/>
<sequence length="537" mass="60668">MSPCLITALFSIIAIFTPFPWLIRTAKAGLFWIYLWQLKEYHLGRFLAHFQTEKGQKIFFNKLFLIKILLAVGIFFLVFSGIFRQQSSPLFPFFKSFYQITGVIVFLIYIVEAYKSVLDFLKKQYKKPVLTKKMSFLILTAGITYLSLLLLVFSQPFLAKLDSFSLFPFPIFLAIPFILLLLDILTPLIISLIVLLFQPLTVLGRTLIINKAKKKIAGFKNLIVIGITGSYGKTSVKEILFAILSEKFKTARTAEHRNSEIGIAQTILEDLKPKHQIFICEMGAYCRGGIKMLCDIVKPKIGILTGINEQHMATFGSQENIIKAKFELMEALPADGIAFLNGNNRYCKNLYEKIKIKKFLYGENVGQRGMENIEGAKIVAKELGMTEEEISKSCQKIKNNLSGIEIKKGANNLIILDSTYSANPDGVFADLEYLQTYQGKRVIIMPCLIELGRSAEGVHQRIGKKIAEVCDLAIITTREFFDILKKSAIENGIKEENILFMENPTEIIKKIKDFTSPGDTVLLESRVPEQVIKSLSS</sequence>
<dbReference type="PANTHER" id="PTHR43024">
    <property type="entry name" value="UDP-N-ACETYLMURAMOYL-TRIPEPTIDE--D-ALANYL-D-ALANINE LIGASE"/>
    <property type="match status" value="1"/>
</dbReference>
<evidence type="ECO:0000256" key="4">
    <source>
        <dbReference type="SAM" id="Phobius"/>
    </source>
</evidence>
<organism evidence="7 8">
    <name type="scientific">Candidatus Nealsonbacteria bacterium CG23_combo_of_CG06-09_8_20_14_all_39_17</name>
    <dbReference type="NCBI Taxonomy" id="1974722"/>
    <lineage>
        <taxon>Bacteria</taxon>
        <taxon>Candidatus Nealsoniibacteriota</taxon>
    </lineage>
</organism>
<dbReference type="Gene3D" id="3.40.1190.10">
    <property type="entry name" value="Mur-like, catalytic domain"/>
    <property type="match status" value="1"/>
</dbReference>
<dbReference type="EMBL" id="PCRO01000006">
    <property type="protein sequence ID" value="PIP23112.1"/>
    <property type="molecule type" value="Genomic_DNA"/>
</dbReference>
<evidence type="ECO:0000259" key="6">
    <source>
        <dbReference type="Pfam" id="PF08245"/>
    </source>
</evidence>
<evidence type="ECO:0000313" key="8">
    <source>
        <dbReference type="Proteomes" id="UP000229976"/>
    </source>
</evidence>
<dbReference type="SUPFAM" id="SSF53623">
    <property type="entry name" value="MurD-like peptide ligases, catalytic domain"/>
    <property type="match status" value="1"/>
</dbReference>
<dbReference type="InterPro" id="IPR036615">
    <property type="entry name" value="Mur_ligase_C_dom_sf"/>
</dbReference>
<feature type="transmembrane region" description="Helical" evidence="4">
    <location>
        <begin position="171"/>
        <end position="197"/>
    </location>
</feature>
<dbReference type="Pfam" id="PF08245">
    <property type="entry name" value="Mur_ligase_M"/>
    <property type="match status" value="1"/>
</dbReference>
<keyword evidence="4" id="KW-0472">Membrane</keyword>
<feature type="transmembrane region" description="Helical" evidence="4">
    <location>
        <begin position="96"/>
        <end position="114"/>
    </location>
</feature>
<dbReference type="InterPro" id="IPR036565">
    <property type="entry name" value="Mur-like_cat_sf"/>
</dbReference>
<dbReference type="SUPFAM" id="SSF53244">
    <property type="entry name" value="MurD-like peptide ligases, peptide-binding domain"/>
    <property type="match status" value="1"/>
</dbReference>
<dbReference type="Gene3D" id="3.90.190.20">
    <property type="entry name" value="Mur ligase, C-terminal domain"/>
    <property type="match status" value="1"/>
</dbReference>
<dbReference type="Proteomes" id="UP000229976">
    <property type="component" value="Unassembled WGS sequence"/>
</dbReference>
<evidence type="ECO:0000259" key="5">
    <source>
        <dbReference type="Pfam" id="PF02875"/>
    </source>
</evidence>
<keyword evidence="3" id="KW-0067">ATP-binding</keyword>
<accession>A0A2G9YV92</accession>
<keyword evidence="4" id="KW-1133">Transmembrane helix</keyword>
<evidence type="ECO:0000256" key="3">
    <source>
        <dbReference type="ARBA" id="ARBA00022840"/>
    </source>
</evidence>
<dbReference type="InterPro" id="IPR004101">
    <property type="entry name" value="Mur_ligase_C"/>
</dbReference>
<dbReference type="InterPro" id="IPR013221">
    <property type="entry name" value="Mur_ligase_cen"/>
</dbReference>
<feature type="domain" description="Mur ligase central" evidence="6">
    <location>
        <begin position="227"/>
        <end position="384"/>
    </location>
</feature>
<keyword evidence="1" id="KW-0436">Ligase</keyword>
<name>A0A2G9YV92_9BACT</name>
<reference evidence="7 8" key="1">
    <citation type="submission" date="2017-09" db="EMBL/GenBank/DDBJ databases">
        <title>Depth-based differentiation of microbial function through sediment-hosted aquifers and enrichment of novel symbionts in the deep terrestrial subsurface.</title>
        <authorList>
            <person name="Probst A.J."/>
            <person name="Ladd B."/>
            <person name="Jarett J.K."/>
            <person name="Geller-Mcgrath D.E."/>
            <person name="Sieber C.M."/>
            <person name="Emerson J.B."/>
            <person name="Anantharaman K."/>
            <person name="Thomas B.C."/>
            <person name="Malmstrom R."/>
            <person name="Stieglmeier M."/>
            <person name="Klingl A."/>
            <person name="Woyke T."/>
            <person name="Ryan C.M."/>
            <person name="Banfield J.F."/>
        </authorList>
    </citation>
    <scope>NUCLEOTIDE SEQUENCE [LARGE SCALE GENOMIC DNA]</scope>
    <source>
        <strain evidence="7">CG23_combo_of_CG06-09_8_20_14_all_39_17</strain>
    </source>
</reference>
<dbReference type="PANTHER" id="PTHR43024:SF1">
    <property type="entry name" value="UDP-N-ACETYLMURAMOYL-TRIPEPTIDE--D-ALANYL-D-ALANINE LIGASE"/>
    <property type="match status" value="1"/>
</dbReference>
<dbReference type="GO" id="GO:0005524">
    <property type="term" value="F:ATP binding"/>
    <property type="evidence" value="ECO:0007669"/>
    <property type="project" value="UniProtKB-KW"/>
</dbReference>
<comment type="caution">
    <text evidence="7">The sequence shown here is derived from an EMBL/GenBank/DDBJ whole genome shotgun (WGS) entry which is preliminary data.</text>
</comment>
<feature type="transmembrane region" description="Helical" evidence="4">
    <location>
        <begin position="64"/>
        <end position="84"/>
    </location>
</feature>
<dbReference type="InterPro" id="IPR051046">
    <property type="entry name" value="MurCDEF_CellWall_CoF430Synth"/>
</dbReference>
<evidence type="ECO:0000256" key="2">
    <source>
        <dbReference type="ARBA" id="ARBA00022741"/>
    </source>
</evidence>
<feature type="domain" description="Mur ligase C-terminal" evidence="5">
    <location>
        <begin position="405"/>
        <end position="523"/>
    </location>
</feature>
<dbReference type="Pfam" id="PF02875">
    <property type="entry name" value="Mur_ligase_C"/>
    <property type="match status" value="1"/>
</dbReference>
<evidence type="ECO:0000256" key="1">
    <source>
        <dbReference type="ARBA" id="ARBA00022598"/>
    </source>
</evidence>
<gene>
    <name evidence="7" type="ORF">COX37_00320</name>
</gene>
<feature type="transmembrane region" description="Helical" evidence="4">
    <location>
        <begin position="135"/>
        <end position="159"/>
    </location>
</feature>
<protein>
    <submittedName>
        <fullName evidence="7">Uncharacterized protein</fullName>
    </submittedName>
</protein>
<dbReference type="GO" id="GO:0016881">
    <property type="term" value="F:acid-amino acid ligase activity"/>
    <property type="evidence" value="ECO:0007669"/>
    <property type="project" value="InterPro"/>
</dbReference>
<feature type="transmembrane region" description="Helical" evidence="4">
    <location>
        <begin position="6"/>
        <end position="23"/>
    </location>
</feature>
<keyword evidence="2" id="KW-0547">Nucleotide-binding</keyword>
<keyword evidence="4" id="KW-0812">Transmembrane</keyword>
<proteinExistence type="predicted"/>
<evidence type="ECO:0000313" key="7">
    <source>
        <dbReference type="EMBL" id="PIP23112.1"/>
    </source>
</evidence>